<dbReference type="CDD" id="cd02120">
    <property type="entry name" value="PA_subtilisin_like"/>
    <property type="match status" value="1"/>
</dbReference>
<dbReference type="AlphaFoldDB" id="A0A834LJ65"/>
<dbReference type="GO" id="GO:0004252">
    <property type="term" value="F:serine-type endopeptidase activity"/>
    <property type="evidence" value="ECO:0007669"/>
    <property type="project" value="UniProtKB-UniRule"/>
</dbReference>
<evidence type="ECO:0000256" key="4">
    <source>
        <dbReference type="ARBA" id="ARBA00022801"/>
    </source>
</evidence>
<evidence type="ECO:0000256" key="3">
    <source>
        <dbReference type="ARBA" id="ARBA00022729"/>
    </source>
</evidence>
<dbReference type="Pfam" id="PF17766">
    <property type="entry name" value="fn3_6"/>
    <property type="match status" value="1"/>
</dbReference>
<feature type="domain" description="Peptidase S8/S53" evidence="9">
    <location>
        <begin position="49"/>
        <end position="482"/>
    </location>
</feature>
<dbReference type="PRINTS" id="PR00723">
    <property type="entry name" value="SUBTILISIN"/>
</dbReference>
<keyword evidence="3" id="KW-0732">Signal</keyword>
<dbReference type="InterPro" id="IPR000209">
    <property type="entry name" value="Peptidase_S8/S53_dom"/>
</dbReference>
<evidence type="ECO:0000256" key="1">
    <source>
        <dbReference type="ARBA" id="ARBA00011073"/>
    </source>
</evidence>
<evidence type="ECO:0000256" key="2">
    <source>
        <dbReference type="ARBA" id="ARBA00022670"/>
    </source>
</evidence>
<feature type="domain" description="Subtilisin-like protease fibronectin type-III" evidence="10">
    <location>
        <begin position="540"/>
        <end position="639"/>
    </location>
</feature>
<dbReference type="Gene3D" id="3.40.50.200">
    <property type="entry name" value="Peptidase S8/S53 domain"/>
    <property type="match status" value="1"/>
</dbReference>
<keyword evidence="12" id="KW-1185">Reference proteome</keyword>
<keyword evidence="4 7" id="KW-0378">Hydrolase</keyword>
<proteinExistence type="inferred from homology"/>
<gene>
    <name evidence="11" type="ORF">RHSIM_Rhsim07G0255700</name>
</gene>
<feature type="region of interest" description="Disordered" evidence="8">
    <location>
        <begin position="793"/>
        <end position="819"/>
    </location>
</feature>
<dbReference type="InterPro" id="IPR041469">
    <property type="entry name" value="Subtilisin-like_FN3"/>
</dbReference>
<dbReference type="Proteomes" id="UP000626092">
    <property type="component" value="Unassembled WGS sequence"/>
</dbReference>
<dbReference type="EMBL" id="WJXA01000007">
    <property type="protein sequence ID" value="KAF7138320.1"/>
    <property type="molecule type" value="Genomic_DNA"/>
</dbReference>
<reference evidence="11" key="1">
    <citation type="submission" date="2019-11" db="EMBL/GenBank/DDBJ databases">
        <authorList>
            <person name="Liu Y."/>
            <person name="Hou J."/>
            <person name="Li T.-Q."/>
            <person name="Guan C.-H."/>
            <person name="Wu X."/>
            <person name="Wu H.-Z."/>
            <person name="Ling F."/>
            <person name="Zhang R."/>
            <person name="Shi X.-G."/>
            <person name="Ren J.-P."/>
            <person name="Chen E.-F."/>
            <person name="Sun J.-M."/>
        </authorList>
    </citation>
    <scope>NUCLEOTIDE SEQUENCE</scope>
    <source>
        <strain evidence="11">Adult_tree_wgs_1</strain>
        <tissue evidence="11">Leaves</tissue>
    </source>
</reference>
<dbReference type="PANTHER" id="PTHR10795">
    <property type="entry name" value="PROPROTEIN CONVERTASE SUBTILISIN/KEXIN"/>
    <property type="match status" value="1"/>
</dbReference>
<evidence type="ECO:0000256" key="7">
    <source>
        <dbReference type="PROSITE-ProRule" id="PRU01240"/>
    </source>
</evidence>
<evidence type="ECO:0000256" key="6">
    <source>
        <dbReference type="PIRSR" id="PIRSR615500-1"/>
    </source>
</evidence>
<feature type="compositionally biased region" description="Basic and acidic residues" evidence="8">
    <location>
        <begin position="794"/>
        <end position="804"/>
    </location>
</feature>
<accession>A0A834LJ65</accession>
<feature type="compositionally biased region" description="Basic and acidic residues" evidence="8">
    <location>
        <begin position="754"/>
        <end position="767"/>
    </location>
</feature>
<keyword evidence="5 7" id="KW-0720">Serine protease</keyword>
<protein>
    <submittedName>
        <fullName evidence="11">Uncharacterized protein</fullName>
    </submittedName>
</protein>
<dbReference type="InterPro" id="IPR045051">
    <property type="entry name" value="SBT"/>
</dbReference>
<feature type="active site" description="Charge relay system" evidence="6 7">
    <location>
        <position position="57"/>
    </location>
</feature>
<feature type="region of interest" description="Disordered" evidence="8">
    <location>
        <begin position="748"/>
        <end position="769"/>
    </location>
</feature>
<dbReference type="OrthoDB" id="10357885at2759"/>
<feature type="active site" description="Charge relay system" evidence="6 7">
    <location>
        <position position="119"/>
    </location>
</feature>
<comment type="caution">
    <text evidence="11">The sequence shown here is derived from an EMBL/GenBank/DDBJ whole genome shotgun (WGS) entry which is preliminary data.</text>
</comment>
<organism evidence="11 12">
    <name type="scientific">Rhododendron simsii</name>
    <name type="common">Sims's rhododendron</name>
    <dbReference type="NCBI Taxonomy" id="118357"/>
    <lineage>
        <taxon>Eukaryota</taxon>
        <taxon>Viridiplantae</taxon>
        <taxon>Streptophyta</taxon>
        <taxon>Embryophyta</taxon>
        <taxon>Tracheophyta</taxon>
        <taxon>Spermatophyta</taxon>
        <taxon>Magnoliopsida</taxon>
        <taxon>eudicotyledons</taxon>
        <taxon>Gunneridae</taxon>
        <taxon>Pentapetalae</taxon>
        <taxon>asterids</taxon>
        <taxon>Ericales</taxon>
        <taxon>Ericaceae</taxon>
        <taxon>Ericoideae</taxon>
        <taxon>Rhodoreae</taxon>
        <taxon>Rhododendron</taxon>
    </lineage>
</organism>
<evidence type="ECO:0000256" key="8">
    <source>
        <dbReference type="SAM" id="MobiDB-lite"/>
    </source>
</evidence>
<evidence type="ECO:0000256" key="5">
    <source>
        <dbReference type="ARBA" id="ARBA00022825"/>
    </source>
</evidence>
<evidence type="ECO:0000259" key="10">
    <source>
        <dbReference type="Pfam" id="PF17766"/>
    </source>
</evidence>
<name>A0A834LJ65_RHOSS</name>
<evidence type="ECO:0000313" key="12">
    <source>
        <dbReference type="Proteomes" id="UP000626092"/>
    </source>
</evidence>
<dbReference type="Gene3D" id="2.60.40.2310">
    <property type="match status" value="1"/>
</dbReference>
<dbReference type="InterPro" id="IPR015500">
    <property type="entry name" value="Peptidase_S8_subtilisin-rel"/>
</dbReference>
<dbReference type="Pfam" id="PF00082">
    <property type="entry name" value="Peptidase_S8"/>
    <property type="match status" value="1"/>
</dbReference>
<comment type="similarity">
    <text evidence="1 7">Belongs to the peptidase S8 family.</text>
</comment>
<dbReference type="Gene3D" id="3.50.30.30">
    <property type="match status" value="1"/>
</dbReference>
<keyword evidence="2 7" id="KW-0645">Protease</keyword>
<sequence>MVISSKAQKWLDCPADPAGMKKVVFATTSVWDILGLKVETQTQNIEEHTNIIIGIIDSGINPEAESFLPDGIEPLDRPLIGSNDPNFTCNNKIVRAYIGYKPVRGGGEFSNTIRDYNGHGTNMASAAAGNFVEVCTGRGGVPSARIAVYKICLQQPSRQFSAIRQAAVLDKVDVLNISWGHTYDEEMVKNESFSYLDHPMGAGTFSGIMRGTLACVAAGNYCKYVTNINPWNLTVGACNAPTLFATQVFLGSYKRHVWGFSMNKFEGTAFCPLIFFETVLIDEIPATESTPYRPMRLDSQKVRGKIVVGLTDGDSIEDAKLTAKLAIKAGAAGTILIKVGDGNPKTITFPHAGVWMSRRVGKKIMKYLKSTSPTAKICTSVEYSNKHYPALAQLSPQRSNPLADFTKPDICAIGERVLVASHKNGEYRIVSGTSVATALVAGVVAFVKSKHPNWSPGAIKSAIMTTAQGMKVKTVADVERFGSGLISPLKATDPGLVYDLTEMDYVLFMKGKGEEVGVSELYDVESMIPQGPEQSIQPQDFNYPSFRASLEGTNPEIVFRRKVKHVGEIAFSTYRVQFSNKSKLLRVEVEPNELSFDNANQEKSFKVRVRVRKWNEDGLLSATLVWTNERYTVQTPIIVFSLHSCIIEIFIEEEEDYIIVKFEWKTYQRLNLDSPPKFLKEQAKFGKSWTVLVLRKLYHRPNLSPRHSKDWSSWEHINFAMKSGERGTYNLLIDVGEVYARKPRTVLNRRRRPEKPLSDDNFDHPMDDSMGQSMPDANTMMPEEITFAMKSRKSAREVDRDDSANSHLSVMEPLGEPSINGKVWLDDHLSYTPTTDVEETIKK</sequence>
<evidence type="ECO:0000313" key="11">
    <source>
        <dbReference type="EMBL" id="KAF7138320.1"/>
    </source>
</evidence>
<dbReference type="PROSITE" id="PS51892">
    <property type="entry name" value="SUBTILASE"/>
    <property type="match status" value="1"/>
</dbReference>
<dbReference type="InterPro" id="IPR036852">
    <property type="entry name" value="Peptidase_S8/S53_dom_sf"/>
</dbReference>
<evidence type="ECO:0000259" key="9">
    <source>
        <dbReference type="Pfam" id="PF00082"/>
    </source>
</evidence>
<feature type="active site" description="Charge relay system" evidence="6 7">
    <location>
        <position position="434"/>
    </location>
</feature>
<dbReference type="GO" id="GO:0006508">
    <property type="term" value="P:proteolysis"/>
    <property type="evidence" value="ECO:0007669"/>
    <property type="project" value="UniProtKB-KW"/>
</dbReference>
<dbReference type="SUPFAM" id="SSF52743">
    <property type="entry name" value="Subtilisin-like"/>
    <property type="match status" value="1"/>
</dbReference>